<dbReference type="GO" id="GO:0005886">
    <property type="term" value="C:plasma membrane"/>
    <property type="evidence" value="ECO:0007669"/>
    <property type="project" value="TreeGrafter"/>
</dbReference>
<evidence type="ECO:0000313" key="6">
    <source>
        <dbReference type="Proteomes" id="UP000005225"/>
    </source>
</evidence>
<organism evidence="5 6">
    <name type="scientific">Otolemur garnettii</name>
    <name type="common">Small-eared galago</name>
    <name type="synonym">Garnett's greater bushbaby</name>
    <dbReference type="NCBI Taxonomy" id="30611"/>
    <lineage>
        <taxon>Eukaryota</taxon>
        <taxon>Metazoa</taxon>
        <taxon>Chordata</taxon>
        <taxon>Craniata</taxon>
        <taxon>Vertebrata</taxon>
        <taxon>Euteleostomi</taxon>
        <taxon>Mammalia</taxon>
        <taxon>Eutheria</taxon>
        <taxon>Euarchontoglires</taxon>
        <taxon>Primates</taxon>
        <taxon>Strepsirrhini</taxon>
        <taxon>Lorisiformes</taxon>
        <taxon>Galagidae</taxon>
        <taxon>Otolemur</taxon>
    </lineage>
</organism>
<protein>
    <recommendedName>
        <fullName evidence="4">Ig-like domain-containing protein</fullName>
    </recommendedName>
</protein>
<accession>H0Y0E0</accession>
<evidence type="ECO:0000256" key="3">
    <source>
        <dbReference type="SAM" id="SignalP"/>
    </source>
</evidence>
<reference evidence="5" key="3">
    <citation type="submission" date="2025-09" db="UniProtKB">
        <authorList>
            <consortium name="Ensembl"/>
        </authorList>
    </citation>
    <scope>IDENTIFICATION</scope>
</reference>
<dbReference type="InterPro" id="IPR007110">
    <property type="entry name" value="Ig-like_dom"/>
</dbReference>
<keyword evidence="2" id="KW-0391">Immunity</keyword>
<evidence type="ECO:0000259" key="4">
    <source>
        <dbReference type="PROSITE" id="PS50835"/>
    </source>
</evidence>
<dbReference type="AlphaFoldDB" id="H0Y0E0"/>
<dbReference type="PANTHER" id="PTHR23268">
    <property type="entry name" value="T-CELL RECEPTOR BETA CHAIN"/>
    <property type="match status" value="1"/>
</dbReference>
<dbReference type="InParanoid" id="H0Y0E0"/>
<proteinExistence type="predicted"/>
<dbReference type="EMBL" id="AAQR03083282">
    <property type="status" value="NOT_ANNOTATED_CDS"/>
    <property type="molecule type" value="Genomic_DNA"/>
</dbReference>
<dbReference type="HOGENOM" id="CLU_077975_9_4_1"/>
<feature type="signal peptide" evidence="3">
    <location>
        <begin position="1"/>
        <end position="21"/>
    </location>
</feature>
<evidence type="ECO:0000256" key="2">
    <source>
        <dbReference type="ARBA" id="ARBA00022859"/>
    </source>
</evidence>
<name>H0Y0E0_OTOGA</name>
<dbReference type="InterPro" id="IPR036179">
    <property type="entry name" value="Ig-like_dom_sf"/>
</dbReference>
<evidence type="ECO:0000313" key="5">
    <source>
        <dbReference type="Ensembl" id="ENSOGAP00000021833.1"/>
    </source>
</evidence>
<dbReference type="GeneTree" id="ENSGT00940000154460"/>
<dbReference type="PANTHER" id="PTHR23268:SF20">
    <property type="entry name" value="T CELL RECEPTOR BETA VARIABLE 7-4-RELATED"/>
    <property type="match status" value="1"/>
</dbReference>
<reference evidence="6" key="1">
    <citation type="submission" date="2011-03" db="EMBL/GenBank/DDBJ databases">
        <title>Version 3 of the genome sequence of Otolemur garnettii (Bushbaby).</title>
        <authorList>
            <consortium name="The Broad Institute Genome Sequencing Platform"/>
            <person name="Di Palma F."/>
            <person name="Johnson J."/>
            <person name="Lander E.S."/>
            <person name="Lindblad-Toh K."/>
            <person name="Jaffe D.B."/>
            <person name="Gnerre S."/>
            <person name="MacCallum I."/>
            <person name="Przybylski D."/>
            <person name="Ribeiro F.J."/>
            <person name="Burton J.N."/>
            <person name="Walker B.J."/>
            <person name="Sharpe T."/>
            <person name="Hall G."/>
        </authorList>
    </citation>
    <scope>NUCLEOTIDE SEQUENCE [LARGE SCALE GENOMIC DNA]</scope>
</reference>
<keyword evidence="1 3" id="KW-0732">Signal</keyword>
<dbReference type="Proteomes" id="UP000005225">
    <property type="component" value="Unassembled WGS sequence"/>
</dbReference>
<dbReference type="PROSITE" id="PS50835">
    <property type="entry name" value="IG_LIKE"/>
    <property type="match status" value="1"/>
</dbReference>
<dbReference type="STRING" id="30611.ENSOGAP00000021833"/>
<dbReference type="Ensembl" id="ENSOGAT00000028917.1">
    <property type="protein sequence ID" value="ENSOGAP00000021833.1"/>
    <property type="gene ID" value="ENSOGAG00000032057.1"/>
</dbReference>
<dbReference type="GO" id="GO:0002376">
    <property type="term" value="P:immune system process"/>
    <property type="evidence" value="ECO:0007669"/>
    <property type="project" value="UniProtKB-KW"/>
</dbReference>
<dbReference type="OMA" id="FSTCVST"/>
<reference evidence="5" key="2">
    <citation type="submission" date="2025-08" db="UniProtKB">
        <authorList>
            <consortium name="Ensembl"/>
        </authorList>
    </citation>
    <scope>IDENTIFICATION</scope>
</reference>
<dbReference type="GO" id="GO:0007166">
    <property type="term" value="P:cell surface receptor signaling pathway"/>
    <property type="evidence" value="ECO:0007669"/>
    <property type="project" value="TreeGrafter"/>
</dbReference>
<feature type="chain" id="PRO_5003545649" description="Ig-like domain-containing protein" evidence="3">
    <location>
        <begin position="22"/>
        <end position="116"/>
    </location>
</feature>
<evidence type="ECO:0000256" key="1">
    <source>
        <dbReference type="ARBA" id="ARBA00022729"/>
    </source>
</evidence>
<dbReference type="SMART" id="SM00406">
    <property type="entry name" value="IGv"/>
    <property type="match status" value="1"/>
</dbReference>
<dbReference type="FunCoup" id="H0Y0E0">
    <property type="interactions" value="611"/>
</dbReference>
<dbReference type="InterPro" id="IPR013783">
    <property type="entry name" value="Ig-like_fold"/>
</dbReference>
<dbReference type="Gene3D" id="2.60.40.10">
    <property type="entry name" value="Immunoglobulins"/>
    <property type="match status" value="1"/>
</dbReference>
<sequence length="116" mass="12880">MGSRLLCWVALCVLGGDITSAGISQFPRHKVVKRGQEVTLRCDTVSGHFTLSWYRQTLRQEPEFLIYFRGKEATDRSGLPSDRFSAERPEGSFSTLNIKSAEEGDSALYLCASSEA</sequence>
<dbReference type="InterPro" id="IPR050413">
    <property type="entry name" value="TCR_beta_variable"/>
</dbReference>
<dbReference type="eggNOG" id="ENOG502SA48">
    <property type="taxonomic scope" value="Eukaryota"/>
</dbReference>
<dbReference type="SUPFAM" id="SSF48726">
    <property type="entry name" value="Immunoglobulin"/>
    <property type="match status" value="1"/>
</dbReference>
<feature type="domain" description="Ig-like" evidence="4">
    <location>
        <begin position="21"/>
        <end position="116"/>
    </location>
</feature>
<keyword evidence="6" id="KW-1185">Reference proteome</keyword>
<dbReference type="InterPro" id="IPR013106">
    <property type="entry name" value="Ig_V-set"/>
</dbReference>
<dbReference type="Pfam" id="PF07686">
    <property type="entry name" value="V-set"/>
    <property type="match status" value="1"/>
</dbReference>